<dbReference type="Proteomes" id="UP000450917">
    <property type="component" value="Unassembled WGS sequence"/>
</dbReference>
<comment type="caution">
    <text evidence="4">The sequence shown here is derived from an EMBL/GenBank/DDBJ whole genome shotgun (WGS) entry which is preliminary data.</text>
</comment>
<dbReference type="InterPro" id="IPR001509">
    <property type="entry name" value="Epimerase_deHydtase"/>
</dbReference>
<evidence type="ECO:0000259" key="3">
    <source>
        <dbReference type="Pfam" id="PF08338"/>
    </source>
</evidence>
<keyword evidence="5" id="KW-1185">Reference proteome</keyword>
<sequence>MKVAIAGGTGFIGRHLTQYYIQQKASVVVVARKKRKPDHPLVRYATWEELETSLLPLEGVDAIVNLAGETINQRWTAEAKARILQSRLDSVASVQSWIERMERKPVLINASGVAIYGTSDSETFIEESEWKKDDFLASVVDQWEMAAEHIPDTRVVLLRLGVVLGKDGGAFPKMIAPFKFGLGGRIGTGRQPLSWIHIDDLCRLIDFCIEHEEIEGPVNATTPMAVTNDAFGRAVASKLKKPYLFPVPAFMMKMLFGEMSMLLLQGQKVFPSVAVKHNFHYLYPVIEMALEDLLADKK</sequence>
<reference evidence="4 5" key="1">
    <citation type="submission" date="2019-11" db="EMBL/GenBank/DDBJ databases">
        <title>Draft genome sequences of five Paenibacillus species of dairy origin.</title>
        <authorList>
            <person name="Olajide A.M."/>
            <person name="Chen S."/>
            <person name="Lapointe G."/>
        </authorList>
    </citation>
    <scope>NUCLEOTIDE SEQUENCE [LARGE SCALE GENOMIC DNA]</scope>
    <source>
        <strain evidence="4 5">2CS3</strain>
    </source>
</reference>
<dbReference type="Pfam" id="PF08338">
    <property type="entry name" value="DUF1731"/>
    <property type="match status" value="1"/>
</dbReference>
<evidence type="ECO:0000313" key="4">
    <source>
        <dbReference type="EMBL" id="MUG69654.1"/>
    </source>
</evidence>
<accession>A0A7X3CS57</accession>
<dbReference type="NCBIfam" id="TIGR01777">
    <property type="entry name" value="yfcH"/>
    <property type="match status" value="1"/>
</dbReference>
<evidence type="ECO:0000256" key="1">
    <source>
        <dbReference type="ARBA" id="ARBA00009353"/>
    </source>
</evidence>
<dbReference type="RefSeq" id="WP_127605768.1">
    <property type="nucleotide sequence ID" value="NZ_JARTHJ010000236.1"/>
</dbReference>
<dbReference type="SUPFAM" id="SSF51735">
    <property type="entry name" value="NAD(P)-binding Rossmann-fold domains"/>
    <property type="match status" value="1"/>
</dbReference>
<dbReference type="EMBL" id="WNZX01000002">
    <property type="protein sequence ID" value="MUG69654.1"/>
    <property type="molecule type" value="Genomic_DNA"/>
</dbReference>
<comment type="similarity">
    <text evidence="1">Belongs to the NAD(P)-dependent epimerase/dehydratase family. SDR39U1 subfamily.</text>
</comment>
<name>A0A7X3CS57_9BACL</name>
<feature type="domain" description="NAD-dependent epimerase/dehydratase" evidence="2">
    <location>
        <begin position="4"/>
        <end position="212"/>
    </location>
</feature>
<protein>
    <submittedName>
        <fullName evidence="4">TIGR01777 family protein</fullName>
    </submittedName>
</protein>
<evidence type="ECO:0000259" key="2">
    <source>
        <dbReference type="Pfam" id="PF01370"/>
    </source>
</evidence>
<dbReference type="AlphaFoldDB" id="A0A7X3CS57"/>
<dbReference type="InterPro" id="IPR036291">
    <property type="entry name" value="NAD(P)-bd_dom_sf"/>
</dbReference>
<gene>
    <name evidence="4" type="ORF">GNP93_03070</name>
</gene>
<dbReference type="InterPro" id="IPR013549">
    <property type="entry name" value="DUF1731"/>
</dbReference>
<evidence type="ECO:0000313" key="5">
    <source>
        <dbReference type="Proteomes" id="UP000450917"/>
    </source>
</evidence>
<dbReference type="PANTHER" id="PTHR11092:SF0">
    <property type="entry name" value="EPIMERASE FAMILY PROTEIN SDR39U1"/>
    <property type="match status" value="1"/>
</dbReference>
<organism evidence="4 5">
    <name type="scientific">Paenibacillus validus</name>
    <dbReference type="NCBI Taxonomy" id="44253"/>
    <lineage>
        <taxon>Bacteria</taxon>
        <taxon>Bacillati</taxon>
        <taxon>Bacillota</taxon>
        <taxon>Bacilli</taxon>
        <taxon>Bacillales</taxon>
        <taxon>Paenibacillaceae</taxon>
        <taxon>Paenibacillus</taxon>
    </lineage>
</organism>
<dbReference type="Gene3D" id="3.40.50.720">
    <property type="entry name" value="NAD(P)-binding Rossmann-like Domain"/>
    <property type="match status" value="1"/>
</dbReference>
<proteinExistence type="inferred from homology"/>
<dbReference type="PANTHER" id="PTHR11092">
    <property type="entry name" value="SUGAR NUCLEOTIDE EPIMERASE RELATED"/>
    <property type="match status" value="1"/>
</dbReference>
<dbReference type="Pfam" id="PF01370">
    <property type="entry name" value="Epimerase"/>
    <property type="match status" value="1"/>
</dbReference>
<dbReference type="InterPro" id="IPR010099">
    <property type="entry name" value="SDR39U1"/>
</dbReference>
<feature type="domain" description="DUF1731" evidence="3">
    <location>
        <begin position="247"/>
        <end position="293"/>
    </location>
</feature>